<evidence type="ECO:0000256" key="1">
    <source>
        <dbReference type="SAM" id="Coils"/>
    </source>
</evidence>
<evidence type="ECO:0000313" key="2">
    <source>
        <dbReference type="EMBL" id="GFQ86096.1"/>
    </source>
</evidence>
<dbReference type="AlphaFoldDB" id="A0A8X6FQ57"/>
<sequence length="80" mass="9164">MTDTSTEKKEFSENNNELQKDKEIYNLLKADCCVDRKIKVMDCFKKSQGSALPVNEVCNKELLHLIKGVNECLEKARKGK</sequence>
<keyword evidence="3" id="KW-1185">Reference proteome</keyword>
<comment type="caution">
    <text evidence="2">The sequence shown here is derived from an EMBL/GenBank/DDBJ whole genome shotgun (WGS) entry which is preliminary data.</text>
</comment>
<reference evidence="2" key="1">
    <citation type="submission" date="2020-07" db="EMBL/GenBank/DDBJ databases">
        <title>Multicomponent nature underlies the extraordinary mechanical properties of spider dragline silk.</title>
        <authorList>
            <person name="Kono N."/>
            <person name="Nakamura H."/>
            <person name="Mori M."/>
            <person name="Yoshida Y."/>
            <person name="Ohtoshi R."/>
            <person name="Malay A.D."/>
            <person name="Moran D.A.P."/>
            <person name="Tomita M."/>
            <person name="Numata K."/>
            <person name="Arakawa K."/>
        </authorList>
    </citation>
    <scope>NUCLEOTIDE SEQUENCE</scope>
</reference>
<dbReference type="OrthoDB" id="6436137at2759"/>
<dbReference type="Proteomes" id="UP000887116">
    <property type="component" value="Unassembled WGS sequence"/>
</dbReference>
<name>A0A8X6FQ57_TRICU</name>
<keyword evidence="1" id="KW-0175">Coiled coil</keyword>
<dbReference type="EMBL" id="BMAO01023016">
    <property type="protein sequence ID" value="GFQ86096.1"/>
    <property type="molecule type" value="Genomic_DNA"/>
</dbReference>
<evidence type="ECO:0000313" key="3">
    <source>
        <dbReference type="Proteomes" id="UP000887116"/>
    </source>
</evidence>
<accession>A0A8X6FQ57</accession>
<feature type="coiled-coil region" evidence="1">
    <location>
        <begin position="1"/>
        <end position="28"/>
    </location>
</feature>
<organism evidence="2 3">
    <name type="scientific">Trichonephila clavata</name>
    <name type="common">Joro spider</name>
    <name type="synonym">Nephila clavata</name>
    <dbReference type="NCBI Taxonomy" id="2740835"/>
    <lineage>
        <taxon>Eukaryota</taxon>
        <taxon>Metazoa</taxon>
        <taxon>Ecdysozoa</taxon>
        <taxon>Arthropoda</taxon>
        <taxon>Chelicerata</taxon>
        <taxon>Arachnida</taxon>
        <taxon>Araneae</taxon>
        <taxon>Araneomorphae</taxon>
        <taxon>Entelegynae</taxon>
        <taxon>Araneoidea</taxon>
        <taxon>Nephilidae</taxon>
        <taxon>Trichonephila</taxon>
    </lineage>
</organism>
<proteinExistence type="predicted"/>
<protein>
    <submittedName>
        <fullName evidence="2">Uncharacterized protein</fullName>
    </submittedName>
</protein>
<gene>
    <name evidence="2" type="ORF">TNCT_344191</name>
</gene>